<feature type="transmembrane region" description="Helical" evidence="1">
    <location>
        <begin position="61"/>
        <end position="77"/>
    </location>
</feature>
<dbReference type="PANTHER" id="PTHR31303">
    <property type="entry name" value="CTP-DEPENDENT DIACYLGLYCEROL KINASE 1"/>
    <property type="match status" value="1"/>
</dbReference>
<dbReference type="InterPro" id="IPR037997">
    <property type="entry name" value="Dgk1-like"/>
</dbReference>
<protein>
    <recommendedName>
        <fullName evidence="3">Dolichol kinase</fullName>
    </recommendedName>
</protein>
<proteinExistence type="predicted"/>
<gene>
    <name evidence="2" type="ORF">LGLO00237_LOCUS13132</name>
</gene>
<feature type="transmembrane region" description="Helical" evidence="1">
    <location>
        <begin position="12"/>
        <end position="30"/>
    </location>
</feature>
<evidence type="ECO:0000256" key="1">
    <source>
        <dbReference type="SAM" id="Phobius"/>
    </source>
</evidence>
<dbReference type="GO" id="GO:0004143">
    <property type="term" value="F:ATP-dependent diacylglycerol kinase activity"/>
    <property type="evidence" value="ECO:0007669"/>
    <property type="project" value="InterPro"/>
</dbReference>
<name>A0A6U3CXL8_9EUKA</name>
<keyword evidence="1" id="KW-1133">Transmembrane helix</keyword>
<evidence type="ECO:0008006" key="3">
    <source>
        <dbReference type="Google" id="ProtNLM"/>
    </source>
</evidence>
<dbReference type="AlphaFoldDB" id="A0A6U3CXL8"/>
<dbReference type="PANTHER" id="PTHR31303:SF1">
    <property type="entry name" value="CTP-DEPENDENT DIACYLGLYCEROL KINASE 1"/>
    <property type="match status" value="1"/>
</dbReference>
<reference evidence="2" key="1">
    <citation type="submission" date="2021-01" db="EMBL/GenBank/DDBJ databases">
        <authorList>
            <person name="Corre E."/>
            <person name="Pelletier E."/>
            <person name="Niang G."/>
            <person name="Scheremetjew M."/>
            <person name="Finn R."/>
            <person name="Kale V."/>
            <person name="Holt S."/>
            <person name="Cochrane G."/>
            <person name="Meng A."/>
            <person name="Brown T."/>
            <person name="Cohen L."/>
        </authorList>
    </citation>
    <scope>NUCLEOTIDE SEQUENCE</scope>
    <source>
        <strain evidence="2">CCCM811</strain>
    </source>
</reference>
<organism evidence="2">
    <name type="scientific">Lotharella globosa</name>
    <dbReference type="NCBI Taxonomy" id="91324"/>
    <lineage>
        <taxon>Eukaryota</taxon>
        <taxon>Sar</taxon>
        <taxon>Rhizaria</taxon>
        <taxon>Cercozoa</taxon>
        <taxon>Chlorarachniophyceae</taxon>
        <taxon>Lotharella</taxon>
    </lineage>
</organism>
<evidence type="ECO:0000313" key="2">
    <source>
        <dbReference type="EMBL" id="CAE0661538.1"/>
    </source>
</evidence>
<accession>A0A6U3CXL8</accession>
<keyword evidence="1" id="KW-0812">Transmembrane</keyword>
<dbReference type="EMBL" id="HBIV01018100">
    <property type="protein sequence ID" value="CAE0661538.1"/>
    <property type="molecule type" value="Transcribed_RNA"/>
</dbReference>
<keyword evidence="1" id="KW-0472">Membrane</keyword>
<sequence>MNELPTHEFLAMYMVGVAVCGLVYSLKMYFTSPAMLKQAMKDVGVKLGKIGKTLKEIERKTFHLCGLLVPMIFALLLEAGYSKRFCSGICWYLTISGWTLDVARLNVRFVSDNFPLNPILREKEKTQLSGACYFSLGCTLAITLFPPAVAMTSILFLVLGDMSAAIIGRSFGGDVVVVKLGREGKKSVEGSMAMFITCCALGFTVFSTVHLREYPVFIGAAVATITELYEPFGLNDNLTIPLLSSLALTWGFARVHNCERENLVTGPLMWYNNH</sequence>
<feature type="transmembrane region" description="Helical" evidence="1">
    <location>
        <begin position="192"/>
        <end position="211"/>
    </location>
</feature>